<keyword evidence="2" id="KW-1185">Reference proteome</keyword>
<organism evidence="1 2">
    <name type="scientific">Recurvomyces mirabilis</name>
    <dbReference type="NCBI Taxonomy" id="574656"/>
    <lineage>
        <taxon>Eukaryota</taxon>
        <taxon>Fungi</taxon>
        <taxon>Dikarya</taxon>
        <taxon>Ascomycota</taxon>
        <taxon>Pezizomycotina</taxon>
        <taxon>Dothideomycetes</taxon>
        <taxon>Dothideomycetidae</taxon>
        <taxon>Mycosphaerellales</taxon>
        <taxon>Teratosphaeriaceae</taxon>
        <taxon>Recurvomyces</taxon>
    </lineage>
</organism>
<dbReference type="EMBL" id="JAUTXT010000027">
    <property type="protein sequence ID" value="KAK3673077.1"/>
    <property type="molecule type" value="Genomic_DNA"/>
</dbReference>
<sequence>MATMSTSTSSEDSQNPQPALLYENVPIARTTTTIPLGLSIAPVNNGNNLSPISPGHRRVFDVAPSNITNRKRRIAVTTLIIVANLMQMVSNGVGLFGGLAIAKKLGVTGVHANWIAASYPYLSTTRHVDIS</sequence>
<reference evidence="1" key="1">
    <citation type="submission" date="2023-07" db="EMBL/GenBank/DDBJ databases">
        <title>Black Yeasts Isolated from many extreme environments.</title>
        <authorList>
            <person name="Coleine C."/>
            <person name="Stajich J.E."/>
            <person name="Selbmann L."/>
        </authorList>
    </citation>
    <scope>NUCLEOTIDE SEQUENCE</scope>
    <source>
        <strain evidence="1">CCFEE 5485</strain>
    </source>
</reference>
<evidence type="ECO:0000313" key="1">
    <source>
        <dbReference type="EMBL" id="KAK3673077.1"/>
    </source>
</evidence>
<protein>
    <submittedName>
        <fullName evidence="1">Uncharacterized protein</fullName>
    </submittedName>
</protein>
<name>A0AAE0WJW3_9PEZI</name>
<dbReference type="Proteomes" id="UP001274830">
    <property type="component" value="Unassembled WGS sequence"/>
</dbReference>
<proteinExistence type="predicted"/>
<evidence type="ECO:0000313" key="2">
    <source>
        <dbReference type="Proteomes" id="UP001274830"/>
    </source>
</evidence>
<accession>A0AAE0WJW3</accession>
<gene>
    <name evidence="1" type="ORF">LTR78_006917</name>
</gene>
<dbReference type="AlphaFoldDB" id="A0AAE0WJW3"/>
<comment type="caution">
    <text evidence="1">The sequence shown here is derived from an EMBL/GenBank/DDBJ whole genome shotgun (WGS) entry which is preliminary data.</text>
</comment>